<dbReference type="eggNOG" id="ENOG50334QI">
    <property type="taxonomic scope" value="Bacteria"/>
</dbReference>
<protein>
    <submittedName>
        <fullName evidence="1">Uncharacterized protein</fullName>
    </submittedName>
</protein>
<gene>
    <name evidence="1" type="ORF">Mucpa_2360</name>
</gene>
<dbReference type="STRING" id="714943.Mucpa_2360"/>
<evidence type="ECO:0000313" key="2">
    <source>
        <dbReference type="Proteomes" id="UP000002774"/>
    </source>
</evidence>
<dbReference type="OrthoDB" id="2677922at2"/>
<reference evidence="1" key="1">
    <citation type="submission" date="2011-09" db="EMBL/GenBank/DDBJ databases">
        <title>The permanent draft genome of Mucilaginibacter paludis DSM 18603.</title>
        <authorList>
            <consortium name="US DOE Joint Genome Institute (JGI-PGF)"/>
            <person name="Lucas S."/>
            <person name="Han J."/>
            <person name="Lapidus A."/>
            <person name="Bruce D."/>
            <person name="Goodwin L."/>
            <person name="Pitluck S."/>
            <person name="Peters L."/>
            <person name="Kyrpides N."/>
            <person name="Mavromatis K."/>
            <person name="Ivanova N."/>
            <person name="Mikhailova N."/>
            <person name="Held B."/>
            <person name="Detter J.C."/>
            <person name="Tapia R."/>
            <person name="Han C."/>
            <person name="Land M."/>
            <person name="Hauser L."/>
            <person name="Markowitz V."/>
            <person name="Cheng J.-F."/>
            <person name="Hugenholtz P."/>
            <person name="Woyke T."/>
            <person name="Wu D."/>
            <person name="Tindall B."/>
            <person name="Brambilla E."/>
            <person name="Klenk H.-P."/>
            <person name="Eisen J.A."/>
        </authorList>
    </citation>
    <scope>NUCLEOTIDE SEQUENCE [LARGE SCALE GENOMIC DNA]</scope>
    <source>
        <strain evidence="1">DSM 18603</strain>
    </source>
</reference>
<sequence length="538" mass="61374">MKNFLSVSNPNKYEIFISNLLKRQKFIAGKDLVKFLKETFPIRDDNARKIIQRAVAEGYLHSSSPLTFGNGQFVYLKPTVSLTYDIVMQICKANRPPLYRLMAALDDNDGVLSYFEASKITASPDEQTSSKVNTTNQLINQLVKLEFVYEKADDNGVRYILERQLQNDVGEEQRRMAVHYNKMIMDCMFIPDILRWLKKSNIVDNTMFLYRNKKTPGVGAEQNGLIWDALAYTKTTGINPIVGAKADSIEKQSFVPLDIVISRPYDQLDLDGFYNRIQIVLNAVKEGKRKVLPIVIYRSASELVLNRLAKLGFIAFDIASIFGSKIHEVIDKVGQIYIGYESSEVNLGTTVASILNTLQAAGQEENLTDLKGILFEYLMYPLLKTLYPNAEIIHGKTLTEKKADGQKEYYEYDYIIKSSNPKEMLIVELKGYSAHANIPVGDSNTKNTLRWFFRRTLPFAQKWFKKEIEEGAHFAGTFMTSAGFYDNGHEFLARLSKTKIKPKKLEIGYDGEDLLALLDANDFEKIKKTIERFYSKPD</sequence>
<dbReference type="HOGENOM" id="CLU_504153_0_0_10"/>
<organism evidence="1 2">
    <name type="scientific">Mucilaginibacter paludis DSM 18603</name>
    <dbReference type="NCBI Taxonomy" id="714943"/>
    <lineage>
        <taxon>Bacteria</taxon>
        <taxon>Pseudomonadati</taxon>
        <taxon>Bacteroidota</taxon>
        <taxon>Sphingobacteriia</taxon>
        <taxon>Sphingobacteriales</taxon>
        <taxon>Sphingobacteriaceae</taxon>
        <taxon>Mucilaginibacter</taxon>
    </lineage>
</organism>
<proteinExistence type="predicted"/>
<dbReference type="RefSeq" id="WP_008506577.1">
    <property type="nucleotide sequence ID" value="NZ_CM001403.1"/>
</dbReference>
<evidence type="ECO:0000313" key="1">
    <source>
        <dbReference type="EMBL" id="EHQ26490.1"/>
    </source>
</evidence>
<name>H1YI55_9SPHI</name>
<accession>H1YI55</accession>
<dbReference type="Proteomes" id="UP000002774">
    <property type="component" value="Chromosome"/>
</dbReference>
<dbReference type="AlphaFoldDB" id="H1YI55"/>
<dbReference type="EMBL" id="CM001403">
    <property type="protein sequence ID" value="EHQ26490.1"/>
    <property type="molecule type" value="Genomic_DNA"/>
</dbReference>
<keyword evidence="2" id="KW-1185">Reference proteome</keyword>